<comment type="caution">
    <text evidence="1">The sequence shown here is derived from an EMBL/GenBank/DDBJ whole genome shotgun (WGS) entry which is preliminary data.</text>
</comment>
<dbReference type="EMBL" id="BMKU01000008">
    <property type="protein sequence ID" value="GGH02714.1"/>
    <property type="molecule type" value="Genomic_DNA"/>
</dbReference>
<gene>
    <name evidence="1" type="ORF">GCM10011577_28280</name>
</gene>
<name>A0ABQ1XT74_9MICC</name>
<dbReference type="Proteomes" id="UP000596938">
    <property type="component" value="Unassembled WGS sequence"/>
</dbReference>
<proteinExistence type="predicted"/>
<keyword evidence="2" id="KW-1185">Reference proteome</keyword>
<evidence type="ECO:0000313" key="1">
    <source>
        <dbReference type="EMBL" id="GGH02714.1"/>
    </source>
</evidence>
<evidence type="ECO:0000313" key="2">
    <source>
        <dbReference type="Proteomes" id="UP000596938"/>
    </source>
</evidence>
<organism evidence="1 2">
    <name type="scientific">Pseudarthrobacter polychromogenes</name>
    <dbReference type="NCBI Taxonomy" id="1676"/>
    <lineage>
        <taxon>Bacteria</taxon>
        <taxon>Bacillati</taxon>
        <taxon>Actinomycetota</taxon>
        <taxon>Actinomycetes</taxon>
        <taxon>Micrococcales</taxon>
        <taxon>Micrococcaceae</taxon>
        <taxon>Pseudarthrobacter</taxon>
    </lineage>
</organism>
<accession>A0ABQ1XT74</accession>
<reference evidence="2" key="1">
    <citation type="journal article" date="2019" name="Int. J. Syst. Evol. Microbiol.">
        <title>The Global Catalogue of Microorganisms (GCM) 10K type strain sequencing project: providing services to taxonomists for standard genome sequencing and annotation.</title>
        <authorList>
            <consortium name="The Broad Institute Genomics Platform"/>
            <consortium name="The Broad Institute Genome Sequencing Center for Infectious Disease"/>
            <person name="Wu L."/>
            <person name="Ma J."/>
        </authorList>
    </citation>
    <scope>NUCLEOTIDE SEQUENCE [LARGE SCALE GENOMIC DNA]</scope>
    <source>
        <strain evidence="2">CGMCC 1.1927</strain>
    </source>
</reference>
<sequence>MVAAGQHDLCARGCQADQGIIQQAHYVDAGKGTVIDVPGHEDDVDAVLSNRADQLVNEIPLGIEHANAVEGPPQMPVRCM</sequence>
<protein>
    <submittedName>
        <fullName evidence="1">Uncharacterized protein</fullName>
    </submittedName>
</protein>